<dbReference type="EMBL" id="AP019400">
    <property type="protein sequence ID" value="BBI36356.1"/>
    <property type="molecule type" value="Genomic_DNA"/>
</dbReference>
<dbReference type="SUPFAM" id="SSF82171">
    <property type="entry name" value="DPP6 N-terminal domain-like"/>
    <property type="match status" value="1"/>
</dbReference>
<protein>
    <submittedName>
        <fullName evidence="1">Translocation protein TolB</fullName>
    </submittedName>
</protein>
<accession>A0A3T1DDW3</accession>
<gene>
    <name evidence="1" type="ORF">KCTCHS21_57550</name>
</gene>
<organism evidence="1 2">
    <name type="scientific">Cohnella abietis</name>
    <dbReference type="NCBI Taxonomy" id="2507935"/>
    <lineage>
        <taxon>Bacteria</taxon>
        <taxon>Bacillati</taxon>
        <taxon>Bacillota</taxon>
        <taxon>Bacilli</taxon>
        <taxon>Bacillales</taxon>
        <taxon>Paenibacillaceae</taxon>
        <taxon>Cohnella</taxon>
    </lineage>
</organism>
<dbReference type="OrthoDB" id="9774911at2"/>
<dbReference type="Proteomes" id="UP000289856">
    <property type="component" value="Chromosome"/>
</dbReference>
<dbReference type="KEGG" id="cohn:KCTCHS21_57550"/>
<evidence type="ECO:0000313" key="1">
    <source>
        <dbReference type="EMBL" id="BBI36356.1"/>
    </source>
</evidence>
<dbReference type="InterPro" id="IPR011042">
    <property type="entry name" value="6-blade_b-propeller_TolB-like"/>
</dbReference>
<sequence length="418" mass="46704">MTISRKISLILTAMTLIIWLGKAEALAATPEPALKAAFVRGGDLWIKAGGTETQLTKGEQTIRKPKWSFDGEWIAYTKGQEGRELRLWHVPTGQSHLVSPTGGDNYQWSPYRNHLAFLSEQKLVWVKPDKLDMQTKVAEGINNFSWLPNGSGFIASTTAQLLPNGWTPVQILEISLKKNEQEKAAHTKTLFVLPQMSDDFFAVGTSVFKFSPTGRWIAFLATPTASLSADGNTLCLLGADGTAFTKVDQMLNDSEWFKWSDRADKLAYIGGVGREATSNKQLKVVEAQVGKPVIYTPKGYVDQSFTWEGQQHIVVSRALERKELGSSAKLPLPTLVEVRLQGPQDKPLTQPPKRFGDFNPEYIRQVEQLTWVRSDRSKASVLVSGRSGKHPSVWITNIDLGSNFFEQWRWSDVLSFYS</sequence>
<name>A0A3T1DDW3_9BACL</name>
<dbReference type="AlphaFoldDB" id="A0A3T1DDW3"/>
<dbReference type="Gene3D" id="2.120.10.30">
    <property type="entry name" value="TolB, C-terminal domain"/>
    <property type="match status" value="2"/>
</dbReference>
<keyword evidence="2" id="KW-1185">Reference proteome</keyword>
<evidence type="ECO:0000313" key="2">
    <source>
        <dbReference type="Proteomes" id="UP000289856"/>
    </source>
</evidence>
<proteinExistence type="predicted"/>
<reference evidence="1 2" key="1">
    <citation type="submission" date="2019-01" db="EMBL/GenBank/DDBJ databases">
        <title>Complete genome sequence of Cohnella hallensis HS21 isolated from Korean fir (Abies koreana) rhizospheric soil.</title>
        <authorList>
            <person name="Jiang L."/>
            <person name="Kang S.W."/>
            <person name="Kim S."/>
            <person name="Jung J."/>
            <person name="Kim C.Y."/>
            <person name="Kim D.H."/>
            <person name="Kim S.W."/>
            <person name="Lee J."/>
        </authorList>
    </citation>
    <scope>NUCLEOTIDE SEQUENCE [LARGE SCALE GENOMIC DNA]</scope>
    <source>
        <strain evidence="1 2">HS21</strain>
    </source>
</reference>
<dbReference type="RefSeq" id="WP_130615779.1">
    <property type="nucleotide sequence ID" value="NZ_AP019400.1"/>
</dbReference>